<feature type="transmembrane region" description="Helical" evidence="9">
    <location>
        <begin position="98"/>
        <end position="119"/>
    </location>
</feature>
<evidence type="ECO:0000256" key="1">
    <source>
        <dbReference type="ARBA" id="ARBA00004479"/>
    </source>
</evidence>
<organism evidence="10 11">
    <name type="scientific">Acanthosepion pharaonis</name>
    <name type="common">Pharaoh cuttlefish</name>
    <name type="synonym">Sepia pharaonis</name>
    <dbReference type="NCBI Taxonomy" id="158019"/>
    <lineage>
        <taxon>Eukaryota</taxon>
        <taxon>Metazoa</taxon>
        <taxon>Spiralia</taxon>
        <taxon>Lophotrochozoa</taxon>
        <taxon>Mollusca</taxon>
        <taxon>Cephalopoda</taxon>
        <taxon>Coleoidea</taxon>
        <taxon>Decapodiformes</taxon>
        <taxon>Sepiida</taxon>
        <taxon>Sepiina</taxon>
        <taxon>Sepiidae</taxon>
        <taxon>Acanthosepion</taxon>
    </lineage>
</organism>
<keyword evidence="6 9" id="KW-0472">Membrane</keyword>
<feature type="compositionally biased region" description="Polar residues" evidence="8">
    <location>
        <begin position="56"/>
        <end position="73"/>
    </location>
</feature>
<comment type="caution">
    <text evidence="10">The sequence shown here is derived from an EMBL/GenBank/DDBJ whole genome shotgun (WGS) entry which is preliminary data.</text>
</comment>
<evidence type="ECO:0000256" key="8">
    <source>
        <dbReference type="SAM" id="MobiDB-lite"/>
    </source>
</evidence>
<keyword evidence="7" id="KW-0325">Glycoprotein</keyword>
<evidence type="ECO:0000256" key="2">
    <source>
        <dbReference type="ARBA" id="ARBA00006986"/>
    </source>
</evidence>
<dbReference type="PANTHER" id="PTHR28607:SF4">
    <property type="entry name" value="TRANSMEMBRANE PROTEIN"/>
    <property type="match status" value="1"/>
</dbReference>
<evidence type="ECO:0000256" key="4">
    <source>
        <dbReference type="ARBA" id="ARBA00022729"/>
    </source>
</evidence>
<evidence type="ECO:0000256" key="3">
    <source>
        <dbReference type="ARBA" id="ARBA00022692"/>
    </source>
</evidence>
<dbReference type="GO" id="GO:0016020">
    <property type="term" value="C:membrane"/>
    <property type="evidence" value="ECO:0007669"/>
    <property type="project" value="UniProtKB-SubCell"/>
</dbReference>
<name>A0A812B2Z7_ACAPH</name>
<dbReference type="EMBL" id="CAHIKZ030000335">
    <property type="protein sequence ID" value="CAE1169047.1"/>
    <property type="molecule type" value="Genomic_DNA"/>
</dbReference>
<keyword evidence="11" id="KW-1185">Reference proteome</keyword>
<protein>
    <submittedName>
        <fullName evidence="10">Uncharacterized protein</fullName>
    </submittedName>
</protein>
<evidence type="ECO:0000256" key="6">
    <source>
        <dbReference type="ARBA" id="ARBA00023136"/>
    </source>
</evidence>
<keyword evidence="4" id="KW-0732">Signal</keyword>
<keyword evidence="3 9" id="KW-0812">Transmembrane</keyword>
<evidence type="ECO:0000256" key="5">
    <source>
        <dbReference type="ARBA" id="ARBA00022989"/>
    </source>
</evidence>
<evidence type="ECO:0000256" key="7">
    <source>
        <dbReference type="ARBA" id="ARBA00023180"/>
    </source>
</evidence>
<proteinExistence type="inferred from homology"/>
<feature type="region of interest" description="Disordered" evidence="8">
    <location>
        <begin position="43"/>
        <end position="73"/>
    </location>
</feature>
<comment type="subcellular location">
    <subcellularLocation>
        <location evidence="1">Membrane</location>
        <topology evidence="1">Single-pass type I membrane protein</topology>
    </subcellularLocation>
</comment>
<dbReference type="OrthoDB" id="5917722at2759"/>
<evidence type="ECO:0000256" key="9">
    <source>
        <dbReference type="SAM" id="Phobius"/>
    </source>
</evidence>
<dbReference type="Pfam" id="PF06679">
    <property type="entry name" value="DUF1180"/>
    <property type="match status" value="1"/>
</dbReference>
<dbReference type="PANTHER" id="PTHR28607">
    <property type="entry name" value="EXPRESSED PROTEIN"/>
    <property type="match status" value="1"/>
</dbReference>
<accession>A0A812B2Z7</accession>
<keyword evidence="5 9" id="KW-1133">Transmembrane helix</keyword>
<gene>
    <name evidence="10" type="ORF">SPHA_10399</name>
</gene>
<dbReference type="AlphaFoldDB" id="A0A812B2Z7"/>
<dbReference type="InterPro" id="IPR009565">
    <property type="entry name" value="FAM174-like"/>
</dbReference>
<sequence>MSGVPCKLLCHTNHVSLTCLFLLLMYCGCTGAGHSVTPASNRNSLHSNNTHSSTTVLPQGSTTTSGCDKNSSSCNNNTNIHTSKYHNIMRQIQNNKGMLLRTLYVLIGVTSVVVIYFAVKAVRLRRRRSKSKNLSNRGISPTEMSNEEVLPKNKSLKKKM</sequence>
<evidence type="ECO:0000313" key="10">
    <source>
        <dbReference type="EMBL" id="CAE1169047.1"/>
    </source>
</evidence>
<feature type="region of interest" description="Disordered" evidence="8">
    <location>
        <begin position="126"/>
        <end position="160"/>
    </location>
</feature>
<feature type="compositionally biased region" description="Low complexity" evidence="8">
    <location>
        <begin position="43"/>
        <end position="55"/>
    </location>
</feature>
<evidence type="ECO:0000313" key="11">
    <source>
        <dbReference type="Proteomes" id="UP000597762"/>
    </source>
</evidence>
<dbReference type="Proteomes" id="UP000597762">
    <property type="component" value="Unassembled WGS sequence"/>
</dbReference>
<comment type="similarity">
    <text evidence="2">Belongs to the FAM174 family.</text>
</comment>
<reference evidence="10" key="1">
    <citation type="submission" date="2021-01" db="EMBL/GenBank/DDBJ databases">
        <authorList>
            <person name="Li R."/>
            <person name="Bekaert M."/>
        </authorList>
    </citation>
    <scope>NUCLEOTIDE SEQUENCE</scope>
    <source>
        <strain evidence="10">Farmed</strain>
    </source>
</reference>